<evidence type="ECO:0000259" key="10">
    <source>
        <dbReference type="Pfam" id="PF02449"/>
    </source>
</evidence>
<dbReference type="Pfam" id="PF02449">
    <property type="entry name" value="Glyco_hydro_42"/>
    <property type="match status" value="1"/>
</dbReference>
<dbReference type="InterPro" id="IPR013738">
    <property type="entry name" value="Beta_galactosidase_Trimer"/>
</dbReference>
<evidence type="ECO:0000256" key="2">
    <source>
        <dbReference type="ARBA" id="ARBA00005940"/>
    </source>
</evidence>
<dbReference type="EC" id="3.2.1.23" evidence="3 6"/>
<keyword evidence="9" id="KW-0862">Zinc</keyword>
<dbReference type="GO" id="GO:0046872">
    <property type="term" value="F:metal ion binding"/>
    <property type="evidence" value="ECO:0007669"/>
    <property type="project" value="UniProtKB-KW"/>
</dbReference>
<evidence type="ECO:0000256" key="4">
    <source>
        <dbReference type="ARBA" id="ARBA00022801"/>
    </source>
</evidence>
<evidence type="ECO:0000256" key="3">
    <source>
        <dbReference type="ARBA" id="ARBA00012756"/>
    </source>
</evidence>
<gene>
    <name evidence="13" type="primary">bgaP</name>
    <name evidence="13" type="ORF">RGLFYP19_01005</name>
</gene>
<feature type="binding site" evidence="8">
    <location>
        <position position="340"/>
    </location>
    <ligand>
        <name>substrate</name>
    </ligand>
</feature>
<organism evidence="13">
    <name type="scientific">Mediterraneibacter gnavus</name>
    <name type="common">Ruminococcus gnavus</name>
    <dbReference type="NCBI Taxonomy" id="33038"/>
    <lineage>
        <taxon>Bacteria</taxon>
        <taxon>Bacillati</taxon>
        <taxon>Bacillota</taxon>
        <taxon>Clostridia</taxon>
        <taxon>Lachnospirales</taxon>
        <taxon>Lachnospiraceae</taxon>
        <taxon>Mediterraneibacter</taxon>
    </lineage>
</organism>
<feature type="binding site" evidence="9">
    <location>
        <position position="140"/>
    </location>
    <ligand>
        <name>Zn(2+)</name>
        <dbReference type="ChEBI" id="CHEBI:29105"/>
    </ligand>
</feature>
<feature type="domain" description="Beta-galactosidase trimerisation" evidence="11">
    <location>
        <begin position="422"/>
        <end position="626"/>
    </location>
</feature>
<reference evidence="13" key="1">
    <citation type="submission" date="2019-11" db="EMBL/GenBank/DDBJ databases">
        <authorList>
            <person name="Feng L."/>
        </authorList>
    </citation>
    <scope>NUCLEOTIDE SEQUENCE</scope>
    <source>
        <strain evidence="13">RgnavusLFYP19</strain>
    </source>
</reference>
<evidence type="ECO:0000256" key="1">
    <source>
        <dbReference type="ARBA" id="ARBA00001412"/>
    </source>
</evidence>
<keyword evidence="9" id="KW-0479">Metal-binding</keyword>
<feature type="domain" description="Beta-galactosidase C-terminal" evidence="12">
    <location>
        <begin position="636"/>
        <end position="693"/>
    </location>
</feature>
<name>A0A6N3AMQ3_MEDGN</name>
<evidence type="ECO:0000256" key="6">
    <source>
        <dbReference type="PIRNR" id="PIRNR001084"/>
    </source>
</evidence>
<feature type="active site" description="Proton donor" evidence="7">
    <location>
        <position position="175"/>
    </location>
</feature>
<dbReference type="CDD" id="cd03143">
    <property type="entry name" value="A4_beta-galactosidase_middle_domain"/>
    <property type="match status" value="1"/>
</dbReference>
<evidence type="ECO:0000256" key="5">
    <source>
        <dbReference type="ARBA" id="ARBA00023295"/>
    </source>
</evidence>
<feature type="binding site" evidence="9">
    <location>
        <position position="180"/>
    </location>
    <ligand>
        <name>Zn(2+)</name>
        <dbReference type="ChEBI" id="CHEBI:29105"/>
    </ligand>
</feature>
<comment type="similarity">
    <text evidence="2 6">Belongs to the glycosyl hydrolase 42 family.</text>
</comment>
<proteinExistence type="inferred from homology"/>
<dbReference type="EMBL" id="CACRUK010000013">
    <property type="protein sequence ID" value="VYT93694.1"/>
    <property type="molecule type" value="Genomic_DNA"/>
</dbReference>
<dbReference type="Gene3D" id="2.60.40.1180">
    <property type="entry name" value="Golgi alpha-mannosidase II"/>
    <property type="match status" value="1"/>
</dbReference>
<dbReference type="PIRSF" id="PIRSF001084">
    <property type="entry name" value="B-galactosidase"/>
    <property type="match status" value="1"/>
</dbReference>
<dbReference type="SUPFAM" id="SSF51445">
    <property type="entry name" value="(Trans)glycosidases"/>
    <property type="match status" value="1"/>
</dbReference>
<sequence length="696" mass="80183">MSQQMHSCYDLKTVLPGHFFMEDEMKYSNKVNKIVYGGDYNPEQWPKEVWKEDMKLLKEAHIDVLTLNVFAWASLQPSEEEYDFSRLDEIMELVGEHGFSVCLATSTAAHPAWMAKKYPDILRVEFNGMKRKFGGRHNSCPNSPTYRKYSVRLAKKLAERYKDCDNLIAWHISNEYGGECYCDNCEKAFRVWLKKKYRTIEELNRAWNTSFWGHTFYEWDEIVLPNLLSEHFEYDRSQFQGMTLDYKRFNSESMLECYKMEYEAVKSVTPNLPVTTNLMGFYKNLDYKMWAKYMDVVAWDNYPANEDTPAQIAMSHDLMRGIKGGTPFLLMEQTPSVTNWLSYNALKRPGVMRLWSYQAVAHGADSVMFFQMRRSIGACEKLHGAIIDHVGTNQTRVYREAQALGKELERIGEETLGAVTEAEVAVYFDWDNWWAIECSAGPSCELKYKDEVYLYYEALHSLNIPADIVGEEDDLERYKVLIAPILYMTKPGYDEKIRRFVKKGGVFVTTFFSGIVDEHDLVITGGYPGRLRDILGIWVEESDALPHGVQNEFSYQGIVYPAKLLCDLSHPEGAEVLSTYEKDFYQGMPAITKNSFGKGEAYYVATRSDRAFYEKFIGTLCKEAGIRPVAEPQKKLEATIRSNENGRYLFLLNHGEEMLSVILEYSGKELLSGNTYQAGEKVKLPAKGVFILSLQE</sequence>
<evidence type="ECO:0000313" key="13">
    <source>
        <dbReference type="EMBL" id="VYT93694.1"/>
    </source>
</evidence>
<accession>A0A6N3AMQ3</accession>
<dbReference type="InterPro" id="IPR029062">
    <property type="entry name" value="Class_I_gatase-like"/>
</dbReference>
<feature type="active site" description="Nucleophile" evidence="7">
    <location>
        <position position="332"/>
    </location>
</feature>
<keyword evidence="4 6" id="KW-0378">Hydrolase</keyword>
<dbReference type="SUPFAM" id="SSF52317">
    <property type="entry name" value="Class I glutamine amidotransferase-like"/>
    <property type="match status" value="1"/>
</dbReference>
<evidence type="ECO:0000259" key="11">
    <source>
        <dbReference type="Pfam" id="PF08532"/>
    </source>
</evidence>
<evidence type="ECO:0000256" key="9">
    <source>
        <dbReference type="PIRSR" id="PIRSR001084-3"/>
    </source>
</evidence>
<dbReference type="GO" id="GO:0004565">
    <property type="term" value="F:beta-galactosidase activity"/>
    <property type="evidence" value="ECO:0007669"/>
    <property type="project" value="UniProtKB-EC"/>
</dbReference>
<evidence type="ECO:0000256" key="8">
    <source>
        <dbReference type="PIRSR" id="PIRSR001084-2"/>
    </source>
</evidence>
<dbReference type="InterPro" id="IPR013739">
    <property type="entry name" value="Beta_galactosidase_C"/>
</dbReference>
<dbReference type="PANTHER" id="PTHR36447">
    <property type="entry name" value="BETA-GALACTOSIDASE GANA"/>
    <property type="match status" value="1"/>
</dbReference>
<dbReference type="InterPro" id="IPR013529">
    <property type="entry name" value="Glyco_hydro_42_N"/>
</dbReference>
<dbReference type="Pfam" id="PF08533">
    <property type="entry name" value="Glyco_hydro_42C"/>
    <property type="match status" value="1"/>
</dbReference>
<dbReference type="GO" id="GO:0006012">
    <property type="term" value="P:galactose metabolic process"/>
    <property type="evidence" value="ECO:0007669"/>
    <property type="project" value="InterPro"/>
</dbReference>
<dbReference type="AlphaFoldDB" id="A0A6N3AMQ3"/>
<feature type="domain" description="Glycoside hydrolase family 42 N-terminal" evidence="10">
    <location>
        <begin position="39"/>
        <end position="411"/>
    </location>
</feature>
<dbReference type="InterPro" id="IPR013780">
    <property type="entry name" value="Glyco_hydro_b"/>
</dbReference>
<dbReference type="Gene3D" id="3.40.50.880">
    <property type="match status" value="1"/>
</dbReference>
<dbReference type="GO" id="GO:0009341">
    <property type="term" value="C:beta-galactosidase complex"/>
    <property type="evidence" value="ECO:0007669"/>
    <property type="project" value="InterPro"/>
</dbReference>
<feature type="binding site" evidence="9">
    <location>
        <position position="185"/>
    </location>
    <ligand>
        <name>Zn(2+)</name>
        <dbReference type="ChEBI" id="CHEBI:29105"/>
    </ligand>
</feature>
<feature type="binding site" evidence="9">
    <location>
        <position position="182"/>
    </location>
    <ligand>
        <name>Zn(2+)</name>
        <dbReference type="ChEBI" id="CHEBI:29105"/>
    </ligand>
</feature>
<dbReference type="Gene3D" id="3.20.20.80">
    <property type="entry name" value="Glycosidases"/>
    <property type="match status" value="1"/>
</dbReference>
<feature type="binding site" evidence="8">
    <location>
        <position position="174"/>
    </location>
    <ligand>
        <name>substrate</name>
    </ligand>
</feature>
<feature type="binding site" evidence="8">
    <location>
        <position position="136"/>
    </location>
    <ligand>
        <name>substrate</name>
    </ligand>
</feature>
<dbReference type="InterPro" id="IPR003476">
    <property type="entry name" value="Glyco_hydro_42"/>
</dbReference>
<dbReference type="Pfam" id="PF08532">
    <property type="entry name" value="Glyco_hydro_42M"/>
    <property type="match status" value="1"/>
</dbReference>
<dbReference type="InterPro" id="IPR017853">
    <property type="entry name" value="GH"/>
</dbReference>
<dbReference type="PANTHER" id="PTHR36447:SF1">
    <property type="entry name" value="BETA-GALACTOSIDASE GANA"/>
    <property type="match status" value="1"/>
</dbReference>
<protein>
    <recommendedName>
        <fullName evidence="3 6">Beta-galactosidase</fullName>
        <shortName evidence="6">Beta-gal</shortName>
        <ecNumber evidence="3 6">3.2.1.23</ecNumber>
    </recommendedName>
</protein>
<comment type="catalytic activity">
    <reaction evidence="1 6">
        <text>Hydrolysis of terminal non-reducing beta-D-galactose residues in beta-D-galactosides.</text>
        <dbReference type="EC" id="3.2.1.23"/>
    </reaction>
</comment>
<keyword evidence="5 6" id="KW-0326">Glycosidase</keyword>
<evidence type="ECO:0000259" key="12">
    <source>
        <dbReference type="Pfam" id="PF08533"/>
    </source>
</evidence>
<evidence type="ECO:0000256" key="7">
    <source>
        <dbReference type="PIRSR" id="PIRSR001084-1"/>
    </source>
</evidence>